<comment type="caution">
    <text evidence="14">The sequence shown here is derived from an EMBL/GenBank/DDBJ whole genome shotgun (WGS) entry which is preliminary data.</text>
</comment>
<comment type="cofactor">
    <cofactor evidence="1 12">
        <name>[4Fe-4S] cluster</name>
        <dbReference type="ChEBI" id="CHEBI:49883"/>
    </cofactor>
</comment>
<keyword evidence="4 11" id="KW-0312">Gluconeogenesis</keyword>
<dbReference type="EMBL" id="JPME01000041">
    <property type="protein sequence ID" value="KEZ86725.1"/>
    <property type="molecule type" value="Genomic_DNA"/>
</dbReference>
<evidence type="ECO:0000313" key="14">
    <source>
        <dbReference type="EMBL" id="KEZ86725.1"/>
    </source>
</evidence>
<dbReference type="AlphaFoldDB" id="A0A084JCP1"/>
<dbReference type="GO" id="GO:0003941">
    <property type="term" value="F:L-serine ammonia-lyase activity"/>
    <property type="evidence" value="ECO:0007669"/>
    <property type="project" value="UniProtKB-UniRule"/>
</dbReference>
<proteinExistence type="inferred from homology"/>
<dbReference type="RefSeq" id="WP_038284616.1">
    <property type="nucleotide sequence ID" value="NZ_JPME01000041.1"/>
</dbReference>
<dbReference type="GO" id="GO:0046872">
    <property type="term" value="F:metal ion binding"/>
    <property type="evidence" value="ECO:0007669"/>
    <property type="project" value="UniProtKB-UniRule"/>
</dbReference>
<keyword evidence="6 11" id="KW-0479">Metal-binding</keyword>
<evidence type="ECO:0000256" key="9">
    <source>
        <dbReference type="ARBA" id="ARBA00023239"/>
    </source>
</evidence>
<dbReference type="GO" id="GO:0006094">
    <property type="term" value="P:gluconeogenesis"/>
    <property type="evidence" value="ECO:0007669"/>
    <property type="project" value="UniProtKB-UniRule"/>
</dbReference>
<name>A0A084JCP1_9FIRM</name>
<dbReference type="SUPFAM" id="SSF143548">
    <property type="entry name" value="Serine metabolism enzymes domain"/>
    <property type="match status" value="1"/>
</dbReference>
<evidence type="ECO:0000256" key="8">
    <source>
        <dbReference type="ARBA" id="ARBA00023014"/>
    </source>
</evidence>
<evidence type="ECO:0000256" key="12">
    <source>
        <dbReference type="RuleBase" id="RU366059"/>
    </source>
</evidence>
<keyword evidence="8 11" id="KW-0411">Iron-sulfur</keyword>
<dbReference type="InterPro" id="IPR029009">
    <property type="entry name" value="ASB_dom_sf"/>
</dbReference>
<dbReference type="PANTHER" id="PTHR30182:SF12">
    <property type="entry name" value="L-SERINE DEHYDRATASE, BETA CHAIN-RELATED"/>
    <property type="match status" value="1"/>
</dbReference>
<accession>A0A084JCP1</accession>
<dbReference type="InterPro" id="IPR002912">
    <property type="entry name" value="ACT_dom"/>
</dbReference>
<dbReference type="OrthoDB" id="9813137at2"/>
<evidence type="ECO:0000256" key="5">
    <source>
        <dbReference type="ARBA" id="ARBA00022485"/>
    </source>
</evidence>
<dbReference type="NCBIfam" id="TIGR00719">
    <property type="entry name" value="sda_beta"/>
    <property type="match status" value="1"/>
</dbReference>
<feature type="domain" description="ACT" evidence="13">
    <location>
        <begin position="150"/>
        <end position="222"/>
    </location>
</feature>
<evidence type="ECO:0000256" key="4">
    <source>
        <dbReference type="ARBA" id="ARBA00022432"/>
    </source>
</evidence>
<dbReference type="InterPro" id="IPR045865">
    <property type="entry name" value="ACT-like_dom_sf"/>
</dbReference>
<reference evidence="14 15" key="1">
    <citation type="submission" date="2014-07" db="EMBL/GenBank/DDBJ databases">
        <title>Draft genome of Clostridium celerecrescens 152B isolated from sediments associated with methane hydrate from Krishna Godavari basin.</title>
        <authorList>
            <person name="Honkalas V.S."/>
            <person name="Dabir A.P."/>
            <person name="Arora P."/>
            <person name="Dhakephalkar P.K."/>
        </authorList>
    </citation>
    <scope>NUCLEOTIDE SEQUENCE [LARGE SCALE GENOMIC DNA]</scope>
    <source>
        <strain evidence="14 15">152B</strain>
    </source>
</reference>
<dbReference type="Gene3D" id="3.30.70.260">
    <property type="match status" value="1"/>
</dbReference>
<dbReference type="GO" id="GO:0051539">
    <property type="term" value="F:4 iron, 4 sulfur cluster binding"/>
    <property type="evidence" value="ECO:0007669"/>
    <property type="project" value="UniProtKB-UniRule"/>
</dbReference>
<keyword evidence="15" id="KW-1185">Reference proteome</keyword>
<comment type="pathway">
    <text evidence="2 11">Carbohydrate biosynthesis; gluconeogenesis.</text>
</comment>
<keyword evidence="7 11" id="KW-0408">Iron</keyword>
<evidence type="ECO:0000256" key="1">
    <source>
        <dbReference type="ARBA" id="ARBA00001966"/>
    </source>
</evidence>
<dbReference type="InterPro" id="IPR005131">
    <property type="entry name" value="Ser_deHydtase_bsu"/>
</dbReference>
<dbReference type="Gene3D" id="3.30.1330.90">
    <property type="entry name" value="D-3-phosphoglycerate dehydrogenase, domain 3"/>
    <property type="match status" value="1"/>
</dbReference>
<dbReference type="STRING" id="29354.IO98_22295"/>
<organism evidence="14 15">
    <name type="scientific">Lacrimispora celerecrescens</name>
    <dbReference type="NCBI Taxonomy" id="29354"/>
    <lineage>
        <taxon>Bacteria</taxon>
        <taxon>Bacillati</taxon>
        <taxon>Bacillota</taxon>
        <taxon>Clostridia</taxon>
        <taxon>Lachnospirales</taxon>
        <taxon>Lachnospiraceae</taxon>
        <taxon>Lacrimispora</taxon>
    </lineage>
</organism>
<gene>
    <name evidence="14" type="ORF">IO98_22295</name>
</gene>
<evidence type="ECO:0000256" key="2">
    <source>
        <dbReference type="ARBA" id="ARBA00004742"/>
    </source>
</evidence>
<dbReference type="InterPro" id="IPR051318">
    <property type="entry name" value="Fe-S_L-Ser"/>
</dbReference>
<keyword evidence="5 11" id="KW-0004">4Fe-4S</keyword>
<dbReference type="PIRSF" id="PIRSF036692">
    <property type="entry name" value="SDH_B"/>
    <property type="match status" value="1"/>
</dbReference>
<dbReference type="UniPathway" id="UPA00138"/>
<comment type="catalytic activity">
    <reaction evidence="10 11 12">
        <text>L-serine = pyruvate + NH4(+)</text>
        <dbReference type="Rhea" id="RHEA:19169"/>
        <dbReference type="ChEBI" id="CHEBI:15361"/>
        <dbReference type="ChEBI" id="CHEBI:28938"/>
        <dbReference type="ChEBI" id="CHEBI:33384"/>
        <dbReference type="EC" id="4.3.1.17"/>
    </reaction>
</comment>
<evidence type="ECO:0000259" key="13">
    <source>
        <dbReference type="PROSITE" id="PS51671"/>
    </source>
</evidence>
<evidence type="ECO:0000313" key="15">
    <source>
        <dbReference type="Proteomes" id="UP000028525"/>
    </source>
</evidence>
<evidence type="ECO:0000256" key="7">
    <source>
        <dbReference type="ARBA" id="ARBA00023004"/>
    </source>
</evidence>
<dbReference type="InterPro" id="IPR004643">
    <property type="entry name" value="Fe-S_L-Ser_bsu"/>
</dbReference>
<sequence length="222" mass="24529">MPSISIFEVIGPNMVGPSSSHTAGAVAIALLVKKMFNEPIQKVEFILYGSFAKTYKGHGTDRALLGGILGFETYDLRIKNSFQLADECGLEYSFRVDEKETEVHPNTVEIHVSGEQGGTMSVRGVSLGGGKVKIIRINGIDVDFTGEYSTLVIRHLDYPGMVAYIATSLSERNVNIAFMRLFREQKGATAYSVVESDEEIPQELLDKLREHPKVEDVMLIQV</sequence>
<keyword evidence="9 11" id="KW-0456">Lyase</keyword>
<evidence type="ECO:0000256" key="10">
    <source>
        <dbReference type="ARBA" id="ARBA00049406"/>
    </source>
</evidence>
<comment type="similarity">
    <text evidence="3 11 12">Belongs to the iron-sulfur dependent L-serine dehydratase family.</text>
</comment>
<dbReference type="PANTHER" id="PTHR30182">
    <property type="entry name" value="L-SERINE DEHYDRATASE"/>
    <property type="match status" value="1"/>
</dbReference>
<protein>
    <recommendedName>
        <fullName evidence="11">L-serine deaminase</fullName>
    </recommendedName>
</protein>
<dbReference type="PROSITE" id="PS51671">
    <property type="entry name" value="ACT"/>
    <property type="match status" value="1"/>
</dbReference>
<dbReference type="Proteomes" id="UP000028525">
    <property type="component" value="Unassembled WGS sequence"/>
</dbReference>
<evidence type="ECO:0000256" key="11">
    <source>
        <dbReference type="PIRNR" id="PIRNR036692"/>
    </source>
</evidence>
<dbReference type="CDD" id="cd04903">
    <property type="entry name" value="ACT_LSD"/>
    <property type="match status" value="1"/>
</dbReference>
<dbReference type="FunFam" id="3.30.70.260:FF:000008">
    <property type="entry name" value="D-3-phosphoglycerate dehydrogenase, chloroplastic"/>
    <property type="match status" value="1"/>
</dbReference>
<dbReference type="SUPFAM" id="SSF55021">
    <property type="entry name" value="ACT-like"/>
    <property type="match status" value="1"/>
</dbReference>
<dbReference type="Pfam" id="PF03315">
    <property type="entry name" value="SDH_beta"/>
    <property type="match status" value="1"/>
</dbReference>
<evidence type="ECO:0000256" key="3">
    <source>
        <dbReference type="ARBA" id="ARBA00008636"/>
    </source>
</evidence>
<evidence type="ECO:0000256" key="6">
    <source>
        <dbReference type="ARBA" id="ARBA00022723"/>
    </source>
</evidence>